<dbReference type="PANTHER" id="PTHR23080:SF133">
    <property type="entry name" value="SI:CH211-262I1.5-RELATED"/>
    <property type="match status" value="1"/>
</dbReference>
<dbReference type="InterPro" id="IPR027806">
    <property type="entry name" value="HARBI1_dom"/>
</dbReference>
<evidence type="ECO:0000256" key="2">
    <source>
        <dbReference type="ARBA" id="ARBA00022723"/>
    </source>
</evidence>
<evidence type="ECO:0000313" key="5">
    <source>
        <dbReference type="Proteomes" id="UP000596742"/>
    </source>
</evidence>
<dbReference type="GO" id="GO:0046872">
    <property type="term" value="F:metal ion binding"/>
    <property type="evidence" value="ECO:0007669"/>
    <property type="project" value="UniProtKB-KW"/>
</dbReference>
<organism evidence="4 5">
    <name type="scientific">Mytilus galloprovincialis</name>
    <name type="common">Mediterranean mussel</name>
    <dbReference type="NCBI Taxonomy" id="29158"/>
    <lineage>
        <taxon>Eukaryota</taxon>
        <taxon>Metazoa</taxon>
        <taxon>Spiralia</taxon>
        <taxon>Lophotrochozoa</taxon>
        <taxon>Mollusca</taxon>
        <taxon>Bivalvia</taxon>
        <taxon>Autobranchia</taxon>
        <taxon>Pteriomorphia</taxon>
        <taxon>Mytilida</taxon>
        <taxon>Mytiloidea</taxon>
        <taxon>Mytilidae</taxon>
        <taxon>Mytilinae</taxon>
        <taxon>Mytilus</taxon>
    </lineage>
</organism>
<evidence type="ECO:0000259" key="3">
    <source>
        <dbReference type="Pfam" id="PF13359"/>
    </source>
</evidence>
<dbReference type="EMBL" id="UYJE01008590">
    <property type="protein sequence ID" value="VDI65205.1"/>
    <property type="molecule type" value="Genomic_DNA"/>
</dbReference>
<dbReference type="Pfam" id="PF13359">
    <property type="entry name" value="DDE_Tnp_4"/>
    <property type="match status" value="1"/>
</dbReference>
<feature type="domain" description="DDE Tnp4" evidence="3">
    <location>
        <begin position="1"/>
        <end position="77"/>
    </location>
</feature>
<comment type="cofactor">
    <cofactor evidence="1">
        <name>a divalent metal cation</name>
        <dbReference type="ChEBI" id="CHEBI:60240"/>
    </cofactor>
</comment>
<feature type="non-terminal residue" evidence="4">
    <location>
        <position position="111"/>
    </location>
</feature>
<evidence type="ECO:0000313" key="4">
    <source>
        <dbReference type="EMBL" id="VDI65205.1"/>
    </source>
</evidence>
<dbReference type="Proteomes" id="UP000596742">
    <property type="component" value="Unassembled WGS sequence"/>
</dbReference>
<name>A0A8B6GK41_MYTGA</name>
<accession>A0A8B6GK41</accession>
<comment type="caution">
    <text evidence="4">The sequence shown here is derived from an EMBL/GenBank/DDBJ whole genome shotgun (WGS) entry which is preliminary data.</text>
</comment>
<gene>
    <name evidence="4" type="ORF">MGAL_10B006218</name>
</gene>
<dbReference type="AlphaFoldDB" id="A0A8B6GK41"/>
<sequence>MADKGFTISAFVAKRQSFRGIKNQFSTAEVFQTQEIAQLCFHAERSIERVKNFHIVEGVLPLSIAPLSTKTCWWLTNLDVLLVQDDIDDLSFKSAVQISRFFPCLPSKILP</sequence>
<dbReference type="PANTHER" id="PTHR23080">
    <property type="entry name" value="THAP DOMAIN PROTEIN"/>
    <property type="match status" value="1"/>
</dbReference>
<evidence type="ECO:0000256" key="1">
    <source>
        <dbReference type="ARBA" id="ARBA00001968"/>
    </source>
</evidence>
<proteinExistence type="predicted"/>
<keyword evidence="2" id="KW-0479">Metal-binding</keyword>
<keyword evidence="5" id="KW-1185">Reference proteome</keyword>
<dbReference type="OrthoDB" id="6122338at2759"/>
<reference evidence="4" key="1">
    <citation type="submission" date="2018-11" db="EMBL/GenBank/DDBJ databases">
        <authorList>
            <person name="Alioto T."/>
            <person name="Alioto T."/>
        </authorList>
    </citation>
    <scope>NUCLEOTIDE SEQUENCE</scope>
</reference>
<protein>
    <recommendedName>
        <fullName evidence="3">DDE Tnp4 domain-containing protein</fullName>
    </recommendedName>
</protein>